<protein>
    <submittedName>
        <fullName evidence="2">HET-domain-containing protein</fullName>
    </submittedName>
</protein>
<evidence type="ECO:0000313" key="2">
    <source>
        <dbReference type="EMBL" id="PWY87461.1"/>
    </source>
</evidence>
<dbReference type="EMBL" id="MSFL01000006">
    <property type="protein sequence ID" value="PWY87461.1"/>
    <property type="molecule type" value="Genomic_DNA"/>
</dbReference>
<sequence length="765" mass="85864">MDIHTTARYTYQPLPTNPSTIRVLRLLPSEHNDAPIECQLHNYVLPDSGTGRHPYEALSYVWASGIKPRSIFINGTHLPVTENLHAVMSRLRDHGLPRILWIDAICINQEDDKEKSHQVPLMGTIYGQASCVLVWLGEEQDRSSEAMECIRLASQDERKNVHHEQALRKLRGMDLEVSMWNEKHILDAAVALLRRSWFRRMWLTTCCLTGYTFALGLRKMEIPYKDHPGLWGLVRSLFDLIMGAIFRPEYQASSRSGSTISELIDMYHTHEATWSHDKLYALLGMCSDDPNTAALKPNYELPWEKVFEQVIRYTLPENTSVTTWPQTEAAVIQAKAHILGIVGTARSAAAGSILAFLPNKTGWTSENEEWTVPASAKSICKGDILCLVQGASEPCIIRPHRNHSTVIMVSARIRFVSTHLRVKALDSVRDVKGMYPRDLLLVWDWTTRDTDVQEEEEVALIERFRGMQPCGADDSKTRDPSPIWEDIAAITATTHWKRMQALMDERNDLPITEEVVKTAAANSLGVDMMKLLLKERGKKLPVTDKVVKAAAERPRGLDIMHLLIQEFGNELPITDRVVEAAAGNSSGLGIMRLLLKQRGDKLPVTEEVVRILARETSGVDMLAVLLEQRGRRLPISNEAFAILSEPVDGNSLEDRARRASRLGTLLSGAREHLPSIKILHGRQSSDKGVRQSNSPTASFPCCWFLLSSVRTLVILARPAQSLYRSSINRLKASLELVLRSSPTPYQENVALGLPMIWDCAVETGI</sequence>
<comment type="caution">
    <text evidence="2">The sequence shown here is derived from an EMBL/GenBank/DDBJ whole genome shotgun (WGS) entry which is preliminary data.</text>
</comment>
<dbReference type="GeneID" id="37067481"/>
<feature type="domain" description="Heterokaryon incompatibility" evidence="1">
    <location>
        <begin position="55"/>
        <end position="203"/>
    </location>
</feature>
<dbReference type="RefSeq" id="XP_025401344.1">
    <property type="nucleotide sequence ID" value="XM_025545244.1"/>
</dbReference>
<reference evidence="2 3" key="1">
    <citation type="submission" date="2016-12" db="EMBL/GenBank/DDBJ databases">
        <title>The genomes of Aspergillus section Nigri reveals drivers in fungal speciation.</title>
        <authorList>
            <consortium name="DOE Joint Genome Institute"/>
            <person name="Vesth T.C."/>
            <person name="Nybo J."/>
            <person name="Theobald S."/>
            <person name="Brandl J."/>
            <person name="Frisvad J.C."/>
            <person name="Nielsen K.F."/>
            <person name="Lyhne E.K."/>
            <person name="Kogle M.E."/>
            <person name="Kuo A."/>
            <person name="Riley R."/>
            <person name="Clum A."/>
            <person name="Nolan M."/>
            <person name="Lipzen A."/>
            <person name="Salamov A."/>
            <person name="Henrissat B."/>
            <person name="Wiebenga A."/>
            <person name="De Vries R.P."/>
            <person name="Grigoriev I.V."/>
            <person name="Mortensen U.H."/>
            <person name="Andersen M.R."/>
            <person name="Baker S.E."/>
        </authorList>
    </citation>
    <scope>NUCLEOTIDE SEQUENCE [LARGE SCALE GENOMIC DNA]</scope>
    <source>
        <strain evidence="2 3">CBS 117.55</strain>
    </source>
</reference>
<name>A0A317WP20_9EURO</name>
<dbReference type="VEuPathDB" id="FungiDB:BO70DRAFT_378092"/>
<proteinExistence type="predicted"/>
<keyword evidence="3" id="KW-1185">Reference proteome</keyword>
<evidence type="ECO:0000313" key="3">
    <source>
        <dbReference type="Proteomes" id="UP000247233"/>
    </source>
</evidence>
<evidence type="ECO:0000259" key="1">
    <source>
        <dbReference type="Pfam" id="PF06985"/>
    </source>
</evidence>
<dbReference type="OrthoDB" id="1577640at2759"/>
<dbReference type="Pfam" id="PF23397">
    <property type="entry name" value="DUF7104"/>
    <property type="match status" value="4"/>
</dbReference>
<dbReference type="Gene3D" id="1.20.5.340">
    <property type="match status" value="1"/>
</dbReference>
<accession>A0A317WP20</accession>
<dbReference type="PANTHER" id="PTHR24148:SF78">
    <property type="entry name" value="HETEROKARYON INCOMPATIBILITY DOMAIN-CONTAINING PROTEIN"/>
    <property type="match status" value="1"/>
</dbReference>
<dbReference type="STRING" id="1448321.A0A317WP20"/>
<dbReference type="Proteomes" id="UP000247233">
    <property type="component" value="Unassembled WGS sequence"/>
</dbReference>
<dbReference type="InterPro" id="IPR055530">
    <property type="entry name" value="DUF7104"/>
</dbReference>
<gene>
    <name evidence="2" type="ORF">BO70DRAFT_378092</name>
</gene>
<dbReference type="PANTHER" id="PTHR24148">
    <property type="entry name" value="ANKYRIN REPEAT DOMAIN-CONTAINING PROTEIN 39 HOMOLOG-RELATED"/>
    <property type="match status" value="1"/>
</dbReference>
<dbReference type="InterPro" id="IPR052895">
    <property type="entry name" value="HetReg/Transcr_Mod"/>
</dbReference>
<dbReference type="InterPro" id="IPR010730">
    <property type="entry name" value="HET"/>
</dbReference>
<organism evidence="2 3">
    <name type="scientific">Aspergillus heteromorphus CBS 117.55</name>
    <dbReference type="NCBI Taxonomy" id="1448321"/>
    <lineage>
        <taxon>Eukaryota</taxon>
        <taxon>Fungi</taxon>
        <taxon>Dikarya</taxon>
        <taxon>Ascomycota</taxon>
        <taxon>Pezizomycotina</taxon>
        <taxon>Eurotiomycetes</taxon>
        <taxon>Eurotiomycetidae</taxon>
        <taxon>Eurotiales</taxon>
        <taxon>Aspergillaceae</taxon>
        <taxon>Aspergillus</taxon>
        <taxon>Aspergillus subgen. Circumdati</taxon>
    </lineage>
</organism>
<dbReference type="Pfam" id="PF06985">
    <property type="entry name" value="HET"/>
    <property type="match status" value="1"/>
</dbReference>
<dbReference type="AlphaFoldDB" id="A0A317WP20"/>